<dbReference type="InterPro" id="IPR017496">
    <property type="entry name" value="Photo_alph_chp2"/>
</dbReference>
<gene>
    <name evidence="2" type="ORF">CBI31_09920</name>
</gene>
<dbReference type="NCBIfam" id="TIGR03055">
    <property type="entry name" value="photo_alph_chp2"/>
    <property type="match status" value="1"/>
</dbReference>
<protein>
    <recommendedName>
        <fullName evidence="4">Photosynthetic complex assembly protein 2</fullName>
    </recommendedName>
</protein>
<evidence type="ECO:0000256" key="1">
    <source>
        <dbReference type="SAM" id="Phobius"/>
    </source>
</evidence>
<keyword evidence="1" id="KW-0812">Transmembrane</keyword>
<dbReference type="Proteomes" id="UP000197528">
    <property type="component" value="Unassembled WGS sequence"/>
</dbReference>
<dbReference type="AlphaFoldDB" id="A0A254Q1E5"/>
<keyword evidence="1" id="KW-1133">Transmembrane helix</keyword>
<keyword evidence="1" id="KW-0472">Membrane</keyword>
<comment type="caution">
    <text evidence="2">The sequence shown here is derived from an EMBL/GenBank/DDBJ whole genome shotgun (WGS) entry which is preliminary data.</text>
</comment>
<dbReference type="EMBL" id="NGUP01000007">
    <property type="protein sequence ID" value="OWS68747.1"/>
    <property type="molecule type" value="Genomic_DNA"/>
</dbReference>
<name>A0A254Q1E5_9BURK</name>
<evidence type="ECO:0008006" key="4">
    <source>
        <dbReference type="Google" id="ProtNLM"/>
    </source>
</evidence>
<feature type="transmembrane region" description="Helical" evidence="1">
    <location>
        <begin position="70"/>
        <end position="95"/>
    </location>
</feature>
<proteinExistence type="predicted"/>
<keyword evidence="3" id="KW-1185">Reference proteome</keyword>
<dbReference type="Pfam" id="PF12291">
    <property type="entry name" value="DUF3623"/>
    <property type="match status" value="1"/>
</dbReference>
<feature type="transmembrane region" description="Helical" evidence="1">
    <location>
        <begin position="192"/>
        <end position="212"/>
    </location>
</feature>
<reference evidence="2 3" key="1">
    <citation type="submission" date="2017-05" db="EMBL/GenBank/DDBJ databases">
        <title>Genome of Polynucleobacter sp. MWH-Feld-100.</title>
        <authorList>
            <person name="Hahn M.W."/>
        </authorList>
    </citation>
    <scope>NUCLEOTIDE SEQUENCE [LARGE SCALE GENOMIC DNA]</scope>
    <source>
        <strain evidence="2 3">MWH-Feld-100</strain>
    </source>
</reference>
<feature type="transmembrane region" description="Helical" evidence="1">
    <location>
        <begin position="115"/>
        <end position="141"/>
    </location>
</feature>
<dbReference type="RefSeq" id="WP_088526246.1">
    <property type="nucleotide sequence ID" value="NZ_NGUP01000007.1"/>
</dbReference>
<organism evidence="2 3">
    <name type="scientific">Polynucleobacter campilacus</name>
    <dbReference type="NCBI Taxonomy" id="1743163"/>
    <lineage>
        <taxon>Bacteria</taxon>
        <taxon>Pseudomonadati</taxon>
        <taxon>Pseudomonadota</taxon>
        <taxon>Betaproteobacteria</taxon>
        <taxon>Burkholderiales</taxon>
        <taxon>Burkholderiaceae</taxon>
        <taxon>Polynucleobacter</taxon>
    </lineage>
</organism>
<evidence type="ECO:0000313" key="3">
    <source>
        <dbReference type="Proteomes" id="UP000197528"/>
    </source>
</evidence>
<feature type="transmembrane region" description="Helical" evidence="1">
    <location>
        <begin position="224"/>
        <end position="249"/>
    </location>
</feature>
<evidence type="ECO:0000313" key="2">
    <source>
        <dbReference type="EMBL" id="OWS68747.1"/>
    </source>
</evidence>
<dbReference type="OrthoDB" id="152369at2"/>
<accession>A0A254Q1E5</accession>
<sequence length="260" mass="29294">MFVWFLPGNVMSIVWPILYAIFIWWFSTGIILLLNQRDPSTYKNTFWVSGMVLALALVGLKTSANLSTVAGAYCGFTCAILVWGWQEIGFLFGYVTGPRREPCPENCRGMQKMYFAFQTIQHHEIALVVLALAVTVMTWGGSNQTGFWTFIILWLMRQSAKLNVFLGVANLNERFLPNHLKYMFTYFTCKPMNPLLPLSVIGGVLCAVPLWLAAVNPSSNDFQVASMSLTGAILSLAVLEHILMVLPFSSERLWKWGMRS</sequence>
<feature type="transmembrane region" description="Helical" evidence="1">
    <location>
        <begin position="12"/>
        <end position="34"/>
    </location>
</feature>